<dbReference type="Proteomes" id="UP000762703">
    <property type="component" value="Unassembled WGS sequence"/>
</dbReference>
<proteinExistence type="predicted"/>
<accession>A0A8T3VAD3</accession>
<evidence type="ECO:0000256" key="1">
    <source>
        <dbReference type="SAM" id="Coils"/>
    </source>
</evidence>
<organism evidence="2 3">
    <name type="scientific">Methanobrevibacter millerae</name>
    <dbReference type="NCBI Taxonomy" id="230361"/>
    <lineage>
        <taxon>Archaea</taxon>
        <taxon>Methanobacteriati</taxon>
        <taxon>Methanobacteriota</taxon>
        <taxon>Methanomada group</taxon>
        <taxon>Methanobacteria</taxon>
        <taxon>Methanobacteriales</taxon>
        <taxon>Methanobacteriaceae</taxon>
        <taxon>Methanobrevibacter</taxon>
    </lineage>
</organism>
<sequence>MIKDKIDNNEKLTYRDTIALALIPTLAQDHIAEKVTEEVCHLIEKYQFNDNNLRSNICFIIDVMIDRNIRDKNKQKELREELNMEETRTIIRKLIEEENKDALKEKDRIIEEKNKELEEKDRKLENINSIINNKNIDEKAKVNVLSSLIIAK</sequence>
<gene>
    <name evidence="2" type="ORF">E7Z73_04840</name>
</gene>
<dbReference type="EMBL" id="SUTE01000037">
    <property type="protein sequence ID" value="MBE6505059.1"/>
    <property type="molecule type" value="Genomic_DNA"/>
</dbReference>
<keyword evidence="1" id="KW-0175">Coiled coil</keyword>
<feature type="coiled-coil region" evidence="1">
    <location>
        <begin position="92"/>
        <end position="134"/>
    </location>
</feature>
<reference evidence="2" key="1">
    <citation type="submission" date="2019-04" db="EMBL/GenBank/DDBJ databases">
        <title>Evolution of Biomass-Degrading Anaerobic Consortia Revealed by Metagenomics.</title>
        <authorList>
            <person name="Peng X."/>
        </authorList>
    </citation>
    <scope>NUCLEOTIDE SEQUENCE</scope>
    <source>
        <strain evidence="2">SIG12</strain>
    </source>
</reference>
<evidence type="ECO:0000313" key="2">
    <source>
        <dbReference type="EMBL" id="MBE6505059.1"/>
    </source>
</evidence>
<protein>
    <submittedName>
        <fullName evidence="2">Uncharacterized protein</fullName>
    </submittedName>
</protein>
<name>A0A8T3VAD3_9EURY</name>
<evidence type="ECO:0000313" key="3">
    <source>
        <dbReference type="Proteomes" id="UP000762703"/>
    </source>
</evidence>
<comment type="caution">
    <text evidence="2">The sequence shown here is derived from an EMBL/GenBank/DDBJ whole genome shotgun (WGS) entry which is preliminary data.</text>
</comment>
<dbReference type="RefSeq" id="WP_303736700.1">
    <property type="nucleotide sequence ID" value="NZ_SUTE01000037.1"/>
</dbReference>
<dbReference type="AlphaFoldDB" id="A0A8T3VAD3"/>